<dbReference type="OrthoDB" id="771136at2759"/>
<accession>B4JMF9</accession>
<dbReference type="HOGENOM" id="CLU_1403809_0_0_1"/>
<dbReference type="PANTHER" id="PTHR47966:SF51">
    <property type="entry name" value="BETA-SITE APP-CLEAVING ENZYME, ISOFORM A-RELATED"/>
    <property type="match status" value="1"/>
</dbReference>
<dbReference type="GO" id="GO:0004190">
    <property type="term" value="F:aspartic-type endopeptidase activity"/>
    <property type="evidence" value="ECO:0007669"/>
    <property type="project" value="UniProtKB-KW"/>
</dbReference>
<reference evidence="6 7" key="1">
    <citation type="journal article" date="2007" name="Nature">
        <title>Evolution of genes and genomes on the Drosophila phylogeny.</title>
        <authorList>
            <consortium name="Drosophila 12 Genomes Consortium"/>
            <person name="Clark A.G."/>
            <person name="Eisen M.B."/>
            <person name="Smith D.R."/>
            <person name="Bergman C.M."/>
            <person name="Oliver B."/>
            <person name="Markow T.A."/>
            <person name="Kaufman T.C."/>
            <person name="Kellis M."/>
            <person name="Gelbart W."/>
            <person name="Iyer V.N."/>
            <person name="Pollard D.A."/>
            <person name="Sackton T.B."/>
            <person name="Larracuente A.M."/>
            <person name="Singh N.D."/>
            <person name="Abad J.P."/>
            <person name="Abt D.N."/>
            <person name="Adryan B."/>
            <person name="Aguade M."/>
            <person name="Akashi H."/>
            <person name="Anderson W.W."/>
            <person name="Aquadro C.F."/>
            <person name="Ardell D.H."/>
            <person name="Arguello R."/>
            <person name="Artieri C.G."/>
            <person name="Barbash D.A."/>
            <person name="Barker D."/>
            <person name="Barsanti P."/>
            <person name="Batterham P."/>
            <person name="Batzoglou S."/>
            <person name="Begun D."/>
            <person name="Bhutkar A."/>
            <person name="Blanco E."/>
            <person name="Bosak S.A."/>
            <person name="Bradley R.K."/>
            <person name="Brand A.D."/>
            <person name="Brent M.R."/>
            <person name="Brooks A.N."/>
            <person name="Brown R.H."/>
            <person name="Butlin R.K."/>
            <person name="Caggese C."/>
            <person name="Calvi B.R."/>
            <person name="Bernardo de Carvalho A."/>
            <person name="Caspi A."/>
            <person name="Castrezana S."/>
            <person name="Celniker S.E."/>
            <person name="Chang J.L."/>
            <person name="Chapple C."/>
            <person name="Chatterji S."/>
            <person name="Chinwalla A."/>
            <person name="Civetta A."/>
            <person name="Clifton S.W."/>
            <person name="Comeron J.M."/>
            <person name="Costello J.C."/>
            <person name="Coyne J.A."/>
            <person name="Daub J."/>
            <person name="David R.G."/>
            <person name="Delcher A.L."/>
            <person name="Delehaunty K."/>
            <person name="Do C.B."/>
            <person name="Ebling H."/>
            <person name="Edwards K."/>
            <person name="Eickbush T."/>
            <person name="Evans J.D."/>
            <person name="Filipski A."/>
            <person name="Findeiss S."/>
            <person name="Freyhult E."/>
            <person name="Fulton L."/>
            <person name="Fulton R."/>
            <person name="Garcia A.C."/>
            <person name="Gardiner A."/>
            <person name="Garfield D.A."/>
            <person name="Garvin B.E."/>
            <person name="Gibson G."/>
            <person name="Gilbert D."/>
            <person name="Gnerre S."/>
            <person name="Godfrey J."/>
            <person name="Good R."/>
            <person name="Gotea V."/>
            <person name="Gravely B."/>
            <person name="Greenberg A.J."/>
            <person name="Griffiths-Jones S."/>
            <person name="Gross S."/>
            <person name="Guigo R."/>
            <person name="Gustafson E.A."/>
            <person name="Haerty W."/>
            <person name="Hahn M.W."/>
            <person name="Halligan D.L."/>
            <person name="Halpern A.L."/>
            <person name="Halter G.M."/>
            <person name="Han M.V."/>
            <person name="Heger A."/>
            <person name="Hillier L."/>
            <person name="Hinrichs A.S."/>
            <person name="Holmes I."/>
            <person name="Hoskins R.A."/>
            <person name="Hubisz M.J."/>
            <person name="Hultmark D."/>
            <person name="Huntley M.A."/>
            <person name="Jaffe D.B."/>
            <person name="Jagadeeshan S."/>
            <person name="Jeck W.R."/>
            <person name="Johnson J."/>
            <person name="Jones C.D."/>
            <person name="Jordan W.C."/>
            <person name="Karpen G.H."/>
            <person name="Kataoka E."/>
            <person name="Keightley P.D."/>
            <person name="Kheradpour P."/>
            <person name="Kirkness E.F."/>
            <person name="Koerich L.B."/>
            <person name="Kristiansen K."/>
            <person name="Kudrna D."/>
            <person name="Kulathinal R.J."/>
            <person name="Kumar S."/>
            <person name="Kwok R."/>
            <person name="Lander E."/>
            <person name="Langley C.H."/>
            <person name="Lapoint R."/>
            <person name="Lazzaro B.P."/>
            <person name="Lee S.J."/>
            <person name="Levesque L."/>
            <person name="Li R."/>
            <person name="Lin C.F."/>
            <person name="Lin M.F."/>
            <person name="Lindblad-Toh K."/>
            <person name="Llopart A."/>
            <person name="Long M."/>
            <person name="Low L."/>
            <person name="Lozovsky E."/>
            <person name="Lu J."/>
            <person name="Luo M."/>
            <person name="Machado C.A."/>
            <person name="Makalowski W."/>
            <person name="Marzo M."/>
            <person name="Matsuda M."/>
            <person name="Matzkin L."/>
            <person name="McAllister B."/>
            <person name="McBride C.S."/>
            <person name="McKernan B."/>
            <person name="McKernan K."/>
            <person name="Mendez-Lago M."/>
            <person name="Minx P."/>
            <person name="Mollenhauer M.U."/>
            <person name="Montooth K."/>
            <person name="Mount S.M."/>
            <person name="Mu X."/>
            <person name="Myers E."/>
            <person name="Negre B."/>
            <person name="Newfeld S."/>
            <person name="Nielsen R."/>
            <person name="Noor M.A."/>
            <person name="O'Grady P."/>
            <person name="Pachter L."/>
            <person name="Papaceit M."/>
            <person name="Parisi M.J."/>
            <person name="Parisi M."/>
            <person name="Parts L."/>
            <person name="Pedersen J.S."/>
            <person name="Pesole G."/>
            <person name="Phillippy A.M."/>
            <person name="Ponting C.P."/>
            <person name="Pop M."/>
            <person name="Porcelli D."/>
            <person name="Powell J.R."/>
            <person name="Prohaska S."/>
            <person name="Pruitt K."/>
            <person name="Puig M."/>
            <person name="Quesneville H."/>
            <person name="Ram K.R."/>
            <person name="Rand D."/>
            <person name="Rasmussen M.D."/>
            <person name="Reed L.K."/>
            <person name="Reenan R."/>
            <person name="Reily A."/>
            <person name="Remington K.A."/>
            <person name="Rieger T.T."/>
            <person name="Ritchie M.G."/>
            <person name="Robin C."/>
            <person name="Rogers Y.H."/>
            <person name="Rohde C."/>
            <person name="Rozas J."/>
            <person name="Rubenfield M.J."/>
            <person name="Ruiz A."/>
            <person name="Russo S."/>
            <person name="Salzberg S.L."/>
            <person name="Sanchez-Gracia A."/>
            <person name="Saranga D.J."/>
            <person name="Sato H."/>
            <person name="Schaeffer S.W."/>
            <person name="Schatz M.C."/>
            <person name="Schlenke T."/>
            <person name="Schwartz R."/>
            <person name="Segarra C."/>
            <person name="Singh R.S."/>
            <person name="Sirot L."/>
            <person name="Sirota M."/>
            <person name="Sisneros N.B."/>
            <person name="Smith C.D."/>
            <person name="Smith T.F."/>
            <person name="Spieth J."/>
            <person name="Stage D.E."/>
            <person name="Stark A."/>
            <person name="Stephan W."/>
            <person name="Strausberg R.L."/>
            <person name="Strempel S."/>
            <person name="Sturgill D."/>
            <person name="Sutton G."/>
            <person name="Sutton G.G."/>
            <person name="Tao W."/>
            <person name="Teichmann S."/>
            <person name="Tobari Y.N."/>
            <person name="Tomimura Y."/>
            <person name="Tsolas J.M."/>
            <person name="Valente V.L."/>
            <person name="Venter E."/>
            <person name="Venter J.C."/>
            <person name="Vicario S."/>
            <person name="Vieira F.G."/>
            <person name="Vilella A.J."/>
            <person name="Villasante A."/>
            <person name="Walenz B."/>
            <person name="Wang J."/>
            <person name="Wasserman M."/>
            <person name="Watts T."/>
            <person name="Wilson D."/>
            <person name="Wilson R.K."/>
            <person name="Wing R.A."/>
            <person name="Wolfner M.F."/>
            <person name="Wong A."/>
            <person name="Wong G.K."/>
            <person name="Wu C.I."/>
            <person name="Wu G."/>
            <person name="Yamamoto D."/>
            <person name="Yang H.P."/>
            <person name="Yang S.P."/>
            <person name="Yorke J.A."/>
            <person name="Yoshida K."/>
            <person name="Zdobnov E."/>
            <person name="Zhang P."/>
            <person name="Zhang Y."/>
            <person name="Zimin A.V."/>
            <person name="Baldwin J."/>
            <person name="Abdouelleil A."/>
            <person name="Abdulkadir J."/>
            <person name="Abebe A."/>
            <person name="Abera B."/>
            <person name="Abreu J."/>
            <person name="Acer S.C."/>
            <person name="Aftuck L."/>
            <person name="Alexander A."/>
            <person name="An P."/>
            <person name="Anderson E."/>
            <person name="Anderson S."/>
            <person name="Arachi H."/>
            <person name="Azer M."/>
            <person name="Bachantsang P."/>
            <person name="Barry A."/>
            <person name="Bayul T."/>
            <person name="Berlin A."/>
            <person name="Bessette D."/>
            <person name="Bloom T."/>
            <person name="Blye J."/>
            <person name="Boguslavskiy L."/>
            <person name="Bonnet C."/>
            <person name="Boukhgalter B."/>
            <person name="Bourzgui I."/>
            <person name="Brown A."/>
            <person name="Cahill P."/>
            <person name="Channer S."/>
            <person name="Cheshatsang Y."/>
            <person name="Chuda L."/>
            <person name="Citroen M."/>
            <person name="Collymore A."/>
            <person name="Cooke P."/>
            <person name="Costello M."/>
            <person name="D'Aco K."/>
            <person name="Daza R."/>
            <person name="De Haan G."/>
            <person name="DeGray S."/>
            <person name="DeMaso C."/>
            <person name="Dhargay N."/>
            <person name="Dooley K."/>
            <person name="Dooley E."/>
            <person name="Doricent M."/>
            <person name="Dorje P."/>
            <person name="Dorjee K."/>
            <person name="Dupes A."/>
            <person name="Elong R."/>
            <person name="Falk J."/>
            <person name="Farina A."/>
            <person name="Faro S."/>
            <person name="Ferguson D."/>
            <person name="Fisher S."/>
            <person name="Foley C.D."/>
            <person name="Franke A."/>
            <person name="Friedrich D."/>
            <person name="Gadbois L."/>
            <person name="Gearin G."/>
            <person name="Gearin C.R."/>
            <person name="Giannoukos G."/>
            <person name="Goode T."/>
            <person name="Graham J."/>
            <person name="Grandbois E."/>
            <person name="Grewal S."/>
            <person name="Gyaltsen K."/>
            <person name="Hafez N."/>
            <person name="Hagos B."/>
            <person name="Hall J."/>
            <person name="Henson C."/>
            <person name="Hollinger A."/>
            <person name="Honan T."/>
            <person name="Huard M.D."/>
            <person name="Hughes L."/>
            <person name="Hurhula B."/>
            <person name="Husby M.E."/>
            <person name="Kamat A."/>
            <person name="Kanga B."/>
            <person name="Kashin S."/>
            <person name="Khazanovich D."/>
            <person name="Kisner P."/>
            <person name="Lance K."/>
            <person name="Lara M."/>
            <person name="Lee W."/>
            <person name="Lennon N."/>
            <person name="Letendre F."/>
            <person name="LeVine R."/>
            <person name="Lipovsky A."/>
            <person name="Liu X."/>
            <person name="Liu J."/>
            <person name="Liu S."/>
            <person name="Lokyitsang T."/>
            <person name="Lokyitsang Y."/>
            <person name="Lubonja R."/>
            <person name="Lui A."/>
            <person name="MacDonald P."/>
            <person name="Magnisalis V."/>
            <person name="Maru K."/>
            <person name="Matthews C."/>
            <person name="McCusker W."/>
            <person name="McDonough S."/>
            <person name="Mehta T."/>
            <person name="Meldrim J."/>
            <person name="Meneus L."/>
            <person name="Mihai O."/>
            <person name="Mihalev A."/>
            <person name="Mihova T."/>
            <person name="Mittelman R."/>
            <person name="Mlenga V."/>
            <person name="Montmayeur A."/>
            <person name="Mulrain L."/>
            <person name="Navidi A."/>
            <person name="Naylor J."/>
            <person name="Negash T."/>
            <person name="Nguyen T."/>
            <person name="Nguyen N."/>
            <person name="Nicol R."/>
            <person name="Norbu C."/>
            <person name="Norbu N."/>
            <person name="Novod N."/>
            <person name="O'Neill B."/>
            <person name="Osman S."/>
            <person name="Markiewicz E."/>
            <person name="Oyono O.L."/>
            <person name="Patti C."/>
            <person name="Phunkhang P."/>
            <person name="Pierre F."/>
            <person name="Priest M."/>
            <person name="Raghuraman S."/>
            <person name="Rege F."/>
            <person name="Reyes R."/>
            <person name="Rise C."/>
            <person name="Rogov P."/>
            <person name="Ross K."/>
            <person name="Ryan E."/>
            <person name="Settipalli S."/>
            <person name="Shea T."/>
            <person name="Sherpa N."/>
            <person name="Shi L."/>
            <person name="Shih D."/>
            <person name="Sparrow T."/>
            <person name="Spaulding J."/>
            <person name="Stalker J."/>
            <person name="Stange-Thomann N."/>
            <person name="Stavropoulos S."/>
            <person name="Stone C."/>
            <person name="Strader C."/>
            <person name="Tesfaye S."/>
            <person name="Thomson T."/>
            <person name="Thoulutsang Y."/>
            <person name="Thoulutsang D."/>
            <person name="Topham K."/>
            <person name="Topping I."/>
            <person name="Tsamla T."/>
            <person name="Vassiliev H."/>
            <person name="Vo A."/>
            <person name="Wangchuk T."/>
            <person name="Wangdi T."/>
            <person name="Weiand M."/>
            <person name="Wilkinson J."/>
            <person name="Wilson A."/>
            <person name="Yadav S."/>
            <person name="Young G."/>
            <person name="Yu Q."/>
            <person name="Zembek L."/>
            <person name="Zhong D."/>
            <person name="Zimmer A."/>
            <person name="Zwirko Z."/>
            <person name="Jaffe D.B."/>
            <person name="Alvarez P."/>
            <person name="Brockman W."/>
            <person name="Butler J."/>
            <person name="Chin C."/>
            <person name="Gnerre S."/>
            <person name="Grabherr M."/>
            <person name="Kleber M."/>
            <person name="Mauceli E."/>
            <person name="MacCallum I."/>
        </authorList>
    </citation>
    <scope>NUCLEOTIDE SEQUENCE [LARGE SCALE GENOMIC DNA]</scope>
    <source>
        <strain evidence="7">Tucson 15287-2541.00</strain>
    </source>
</reference>
<evidence type="ECO:0000256" key="4">
    <source>
        <dbReference type="SAM" id="SignalP"/>
    </source>
</evidence>
<dbReference type="PROSITE" id="PS00141">
    <property type="entry name" value="ASP_PROTEASE"/>
    <property type="match status" value="1"/>
</dbReference>
<dbReference type="Pfam" id="PF00026">
    <property type="entry name" value="Asp"/>
    <property type="match status" value="1"/>
</dbReference>
<dbReference type="PhylomeDB" id="B4JMF9"/>
<dbReference type="AlphaFoldDB" id="B4JMF9"/>
<feature type="domain" description="Peptidase A1" evidence="5">
    <location>
        <begin position="1"/>
        <end position="153"/>
    </location>
</feature>
<gene>
    <name evidence="6" type="primary">Dgri\GH24342</name>
    <name evidence="6" type="ORF">Dgri_GH24342</name>
</gene>
<keyword evidence="3" id="KW-0645">Protease</keyword>
<dbReference type="GO" id="GO:0005764">
    <property type="term" value="C:lysosome"/>
    <property type="evidence" value="ECO:0007669"/>
    <property type="project" value="TreeGrafter"/>
</dbReference>
<dbReference type="EMBL" id="CH916371">
    <property type="protein sequence ID" value="EDV91902.1"/>
    <property type="molecule type" value="Genomic_DNA"/>
</dbReference>
<evidence type="ECO:0000256" key="1">
    <source>
        <dbReference type="ARBA" id="ARBA00007447"/>
    </source>
</evidence>
<dbReference type="InterPro" id="IPR033121">
    <property type="entry name" value="PEPTIDASE_A1"/>
</dbReference>
<feature type="signal peptide" evidence="4">
    <location>
        <begin position="1"/>
        <end position="20"/>
    </location>
</feature>
<sequence length="194" mass="20924">MLKSVIVLGGLLLVLTLSSGSSVNKLSRVPIYRQKNFVKTRANIQAEVAHAVADTGTSLIMAPAASYLIIREVLGVGSNGEVDCSKIAQMPVLKFAINGKIFGVPGYAYVIVEGQQCILAIDYISTDFWILGDVFIGQYYTEFDLAQNRVGFASINGQNYIADNGAGNLQGMPALELGLLVMALLFSKMLNYLH</sequence>
<dbReference type="InterPro" id="IPR001461">
    <property type="entry name" value="Aspartic_peptidase_A1"/>
</dbReference>
<evidence type="ECO:0000256" key="2">
    <source>
        <dbReference type="PIRSR" id="PIRSR601461-2"/>
    </source>
</evidence>
<dbReference type="SUPFAM" id="SSF50630">
    <property type="entry name" value="Acid proteases"/>
    <property type="match status" value="1"/>
</dbReference>
<dbReference type="PANTHER" id="PTHR47966">
    <property type="entry name" value="BETA-SITE APP-CLEAVING ENZYME, ISOFORM A-RELATED"/>
    <property type="match status" value="1"/>
</dbReference>
<evidence type="ECO:0000313" key="6">
    <source>
        <dbReference type="EMBL" id="EDV91902.1"/>
    </source>
</evidence>
<dbReference type="GO" id="GO:0006508">
    <property type="term" value="P:proteolysis"/>
    <property type="evidence" value="ECO:0007669"/>
    <property type="project" value="UniProtKB-KW"/>
</dbReference>
<keyword evidence="2" id="KW-1015">Disulfide bond</keyword>
<comment type="similarity">
    <text evidence="1 3">Belongs to the peptidase A1 family.</text>
</comment>
<dbReference type="Gene3D" id="2.40.70.10">
    <property type="entry name" value="Acid Proteases"/>
    <property type="match status" value="1"/>
</dbReference>
<dbReference type="STRING" id="7222.B4JMF9"/>
<dbReference type="MEROPS" id="A01.A81"/>
<evidence type="ECO:0000256" key="3">
    <source>
        <dbReference type="RuleBase" id="RU000454"/>
    </source>
</evidence>
<dbReference type="Gene3D" id="2.60.40.1960">
    <property type="match status" value="1"/>
</dbReference>
<dbReference type="InParanoid" id="B4JMF9"/>
<feature type="disulfide bond" evidence="2">
    <location>
        <begin position="84"/>
        <end position="117"/>
    </location>
</feature>
<evidence type="ECO:0000313" key="7">
    <source>
        <dbReference type="Proteomes" id="UP000001070"/>
    </source>
</evidence>
<dbReference type="PROSITE" id="PS51767">
    <property type="entry name" value="PEPTIDASE_A1"/>
    <property type="match status" value="1"/>
</dbReference>
<name>B4JMF9_DROGR</name>
<feature type="chain" id="PRO_5002809206" evidence="4">
    <location>
        <begin position="21"/>
        <end position="194"/>
    </location>
</feature>
<protein>
    <submittedName>
        <fullName evidence="6">GH24342</fullName>
    </submittedName>
</protein>
<dbReference type="InterPro" id="IPR021109">
    <property type="entry name" value="Peptidase_aspartic_dom_sf"/>
</dbReference>
<dbReference type="PRINTS" id="PR00792">
    <property type="entry name" value="PEPSIN"/>
</dbReference>
<keyword evidence="3" id="KW-0064">Aspartyl protease</keyword>
<proteinExistence type="inferred from homology"/>
<dbReference type="eggNOG" id="KOG1339">
    <property type="taxonomic scope" value="Eukaryota"/>
</dbReference>
<dbReference type="InterPro" id="IPR001969">
    <property type="entry name" value="Aspartic_peptidase_AS"/>
</dbReference>
<dbReference type="Proteomes" id="UP000001070">
    <property type="component" value="Unassembled WGS sequence"/>
</dbReference>
<keyword evidence="4" id="KW-0732">Signal</keyword>
<keyword evidence="3" id="KW-0378">Hydrolase</keyword>
<evidence type="ECO:0000259" key="5">
    <source>
        <dbReference type="PROSITE" id="PS51767"/>
    </source>
</evidence>
<keyword evidence="7" id="KW-1185">Reference proteome</keyword>
<organism evidence="7">
    <name type="scientific">Drosophila grimshawi</name>
    <name type="common">Hawaiian fruit fly</name>
    <name type="synonym">Idiomyia grimshawi</name>
    <dbReference type="NCBI Taxonomy" id="7222"/>
    <lineage>
        <taxon>Eukaryota</taxon>
        <taxon>Metazoa</taxon>
        <taxon>Ecdysozoa</taxon>
        <taxon>Arthropoda</taxon>
        <taxon>Hexapoda</taxon>
        <taxon>Insecta</taxon>
        <taxon>Pterygota</taxon>
        <taxon>Neoptera</taxon>
        <taxon>Endopterygota</taxon>
        <taxon>Diptera</taxon>
        <taxon>Brachycera</taxon>
        <taxon>Muscomorpha</taxon>
        <taxon>Ephydroidea</taxon>
        <taxon>Drosophilidae</taxon>
        <taxon>Drosophila</taxon>
        <taxon>Hawaiian Drosophila</taxon>
    </lineage>
</organism>
<dbReference type="SMR" id="B4JMF9"/>